<feature type="region of interest" description="Disordered" evidence="1">
    <location>
        <begin position="1"/>
        <end position="89"/>
    </location>
</feature>
<name>W6MKV3_9ASCO</name>
<gene>
    <name evidence="2" type="ORF">KUCA_T00002998001</name>
</gene>
<feature type="compositionally biased region" description="Low complexity" evidence="1">
    <location>
        <begin position="73"/>
        <end position="83"/>
    </location>
</feature>
<sequence length="188" mass="20616">MSAMSYQNAGSMPGWNDCPVIPSAGAKKKRSVSQLSSASNSRTSLYSTPPTPGSAYGSQTRLTDLTPPPVMASRVSSRQSSVSNDCDSESPYTATVDELLKMWDYVTVKENALPEKELKYHLEKVKTTIVRLGDASQRQFLFSILRRSLDGEVTSESMKEEVLSFMMSNGGVSWCVSLRKVLENVVDS</sequence>
<organism evidence="2 3">
    <name type="scientific">Kuraishia capsulata CBS 1993</name>
    <dbReference type="NCBI Taxonomy" id="1382522"/>
    <lineage>
        <taxon>Eukaryota</taxon>
        <taxon>Fungi</taxon>
        <taxon>Dikarya</taxon>
        <taxon>Ascomycota</taxon>
        <taxon>Saccharomycotina</taxon>
        <taxon>Pichiomycetes</taxon>
        <taxon>Pichiales</taxon>
        <taxon>Pichiaceae</taxon>
        <taxon>Kuraishia</taxon>
    </lineage>
</organism>
<dbReference type="EMBL" id="HG793127">
    <property type="protein sequence ID" value="CDK27021.1"/>
    <property type="molecule type" value="Genomic_DNA"/>
</dbReference>
<reference evidence="2" key="2">
    <citation type="submission" date="2014-02" db="EMBL/GenBank/DDBJ databases">
        <title>Complete DNA sequence of /Kuraishia capsulata/ illustrates novel genomic features among budding yeasts (/Saccharomycotina/).</title>
        <authorList>
            <person name="Morales L."/>
            <person name="Noel B."/>
            <person name="Porcel B."/>
            <person name="Marcet-Houben M."/>
            <person name="Hullo M-F."/>
            <person name="Sacerdot C."/>
            <person name="Tekaia F."/>
            <person name="Leh-Louis V."/>
            <person name="Despons L."/>
            <person name="Khanna V."/>
            <person name="Aury J-M."/>
            <person name="Barbe V."/>
            <person name="Couloux A."/>
            <person name="Labadie K."/>
            <person name="Pelletier E."/>
            <person name="Souciet J-L."/>
            <person name="Boekhout T."/>
            <person name="Gabaldon T."/>
            <person name="Wincker P."/>
            <person name="Dujon B."/>
        </authorList>
    </citation>
    <scope>NUCLEOTIDE SEQUENCE</scope>
    <source>
        <strain evidence="2">CBS 1993</strain>
    </source>
</reference>
<feature type="compositionally biased region" description="Polar residues" evidence="1">
    <location>
        <begin position="32"/>
        <end position="48"/>
    </location>
</feature>
<dbReference type="AlphaFoldDB" id="W6MKV3"/>
<feature type="compositionally biased region" description="Polar residues" evidence="1">
    <location>
        <begin position="1"/>
        <end position="10"/>
    </location>
</feature>
<dbReference type="OrthoDB" id="4090463at2759"/>
<keyword evidence="3" id="KW-1185">Reference proteome</keyword>
<reference evidence="2" key="1">
    <citation type="submission" date="2013-12" db="EMBL/GenBank/DDBJ databases">
        <authorList>
            <person name="Genoscope - CEA"/>
        </authorList>
    </citation>
    <scope>NUCLEOTIDE SEQUENCE</scope>
    <source>
        <strain evidence="2">CBS 1993</strain>
    </source>
</reference>
<dbReference type="HOGENOM" id="CLU_1475018_0_0_1"/>
<accession>W6MKV3</accession>
<evidence type="ECO:0000256" key="1">
    <source>
        <dbReference type="SAM" id="MobiDB-lite"/>
    </source>
</evidence>
<evidence type="ECO:0000313" key="3">
    <source>
        <dbReference type="Proteomes" id="UP000019384"/>
    </source>
</evidence>
<proteinExistence type="predicted"/>
<dbReference type="RefSeq" id="XP_022459017.1">
    <property type="nucleotide sequence ID" value="XM_022603298.1"/>
</dbReference>
<protein>
    <submittedName>
        <fullName evidence="2">Uncharacterized protein</fullName>
    </submittedName>
</protein>
<evidence type="ECO:0000313" key="2">
    <source>
        <dbReference type="EMBL" id="CDK27021.1"/>
    </source>
</evidence>
<dbReference type="GeneID" id="34520405"/>
<dbReference type="Proteomes" id="UP000019384">
    <property type="component" value="Unassembled WGS sequence"/>
</dbReference>